<dbReference type="InterPro" id="IPR004860">
    <property type="entry name" value="LAGLIDADG_dom"/>
</dbReference>
<sequence>MLLREVIRDDNSANNGGIFEWFWSVDNHLLLRSSDMWYNLPACRQAGLRTRIIKDNTVGSQSKVNLAYIAGFLDGDGSLMLQIKKRKDGKSKRRFMCTICFYQDSRHEKPLYWIRRILGIGYLSRRNDGMSELRINGFKQVRDIIKDLLPFIRFKKEQAKSLLKAADLLTKKSGNLSKNDLFKLVDCIVVIQKNNYATKKKKTRKDLLKILDLTP</sequence>
<proteinExistence type="predicted"/>
<dbReference type="Gene3D" id="3.10.28.10">
    <property type="entry name" value="Homing endonucleases"/>
    <property type="match status" value="1"/>
</dbReference>
<dbReference type="InterPro" id="IPR027434">
    <property type="entry name" value="Homing_endonucl"/>
</dbReference>
<evidence type="ECO:0000313" key="2">
    <source>
        <dbReference type="EMBL" id="OGY64928.1"/>
    </source>
</evidence>
<evidence type="ECO:0000313" key="3">
    <source>
        <dbReference type="Proteomes" id="UP000177174"/>
    </source>
</evidence>
<dbReference type="Pfam" id="PF00961">
    <property type="entry name" value="LAGLIDADG_1"/>
    <property type="match status" value="1"/>
</dbReference>
<feature type="domain" description="Homing endonuclease LAGLIDADG" evidence="1">
    <location>
        <begin position="69"/>
        <end position="146"/>
    </location>
</feature>
<dbReference type="Proteomes" id="UP000177174">
    <property type="component" value="Unassembled WGS sequence"/>
</dbReference>
<dbReference type="GO" id="GO:0004519">
    <property type="term" value="F:endonuclease activity"/>
    <property type="evidence" value="ECO:0007669"/>
    <property type="project" value="InterPro"/>
</dbReference>
<accession>A0A1G1ZJY0</accession>
<dbReference type="InterPro" id="IPR051289">
    <property type="entry name" value="LAGLIDADG_Endonuclease"/>
</dbReference>
<evidence type="ECO:0000259" key="1">
    <source>
        <dbReference type="Pfam" id="PF00961"/>
    </source>
</evidence>
<organism evidence="2 3">
    <name type="scientific">Candidatus Harrisonbacteria bacterium RIFCSPHIGHO2_12_FULL_48_16</name>
    <dbReference type="NCBI Taxonomy" id="1798405"/>
    <lineage>
        <taxon>Bacteria</taxon>
        <taxon>Candidatus Harrisoniibacteriota</taxon>
    </lineage>
</organism>
<dbReference type="EMBL" id="MHJH01000009">
    <property type="protein sequence ID" value="OGY64928.1"/>
    <property type="molecule type" value="Genomic_DNA"/>
</dbReference>
<protein>
    <recommendedName>
        <fullName evidence="1">Homing endonuclease LAGLIDADG domain-containing protein</fullName>
    </recommendedName>
</protein>
<comment type="caution">
    <text evidence="2">The sequence shown here is derived from an EMBL/GenBank/DDBJ whole genome shotgun (WGS) entry which is preliminary data.</text>
</comment>
<dbReference type="SUPFAM" id="SSF55608">
    <property type="entry name" value="Homing endonucleases"/>
    <property type="match status" value="1"/>
</dbReference>
<gene>
    <name evidence="2" type="ORF">A3E64_00075</name>
</gene>
<name>A0A1G1ZJY0_9BACT</name>
<dbReference type="PANTHER" id="PTHR36181:SF2">
    <property type="entry name" value="INTRON-ENCODED ENDONUCLEASE AI3-RELATED"/>
    <property type="match status" value="1"/>
</dbReference>
<dbReference type="PANTHER" id="PTHR36181">
    <property type="entry name" value="INTRON-ENCODED ENDONUCLEASE AI3-RELATED"/>
    <property type="match status" value="1"/>
</dbReference>
<reference evidence="2 3" key="1">
    <citation type="journal article" date="2016" name="Nat. Commun.">
        <title>Thousands of microbial genomes shed light on interconnected biogeochemical processes in an aquifer system.</title>
        <authorList>
            <person name="Anantharaman K."/>
            <person name="Brown C.T."/>
            <person name="Hug L.A."/>
            <person name="Sharon I."/>
            <person name="Castelle C.J."/>
            <person name="Probst A.J."/>
            <person name="Thomas B.C."/>
            <person name="Singh A."/>
            <person name="Wilkins M.J."/>
            <person name="Karaoz U."/>
            <person name="Brodie E.L."/>
            <person name="Williams K.H."/>
            <person name="Hubbard S.S."/>
            <person name="Banfield J.F."/>
        </authorList>
    </citation>
    <scope>NUCLEOTIDE SEQUENCE [LARGE SCALE GENOMIC DNA]</scope>
</reference>
<dbReference type="AlphaFoldDB" id="A0A1G1ZJY0"/>